<dbReference type="SUPFAM" id="SSF52172">
    <property type="entry name" value="CheY-like"/>
    <property type="match status" value="1"/>
</dbReference>
<dbReference type="CDD" id="cd00156">
    <property type="entry name" value="REC"/>
    <property type="match status" value="1"/>
</dbReference>
<evidence type="ECO:0000313" key="5">
    <source>
        <dbReference type="Proteomes" id="UP000001982"/>
    </source>
</evidence>
<dbReference type="Proteomes" id="UP000001982">
    <property type="component" value="Chromosome"/>
</dbReference>
<keyword evidence="1" id="KW-0597">Phosphoprotein</keyword>
<dbReference type="OrthoDB" id="9802426at2"/>
<dbReference type="PANTHER" id="PTHR43228:SF1">
    <property type="entry name" value="TWO-COMPONENT RESPONSE REGULATOR ARR22"/>
    <property type="match status" value="1"/>
</dbReference>
<dbReference type="eggNOG" id="COG0745">
    <property type="taxonomic scope" value="Bacteria"/>
</dbReference>
<evidence type="ECO:0000256" key="1">
    <source>
        <dbReference type="PROSITE-ProRule" id="PRU00169"/>
    </source>
</evidence>
<dbReference type="InterPro" id="IPR001789">
    <property type="entry name" value="Sig_transdc_resp-reg_receiver"/>
</dbReference>
<sequence length="440" mass="48827">MAKSSLVTHILMFTQSRDNDALLINIISRNFSKVLVVEKIRAISEALRDLAPKVIFVSCETLQESLATYYQALDDAQNGKICEHCVVAVISRHDEKDAFEAYTNGIIDDYLVARPLYELHRPVVICQHLLKKVGLTEGSAQKTDFLKYRENYNDAAKEIIAKGIERKESMRKDFEDSLSQIDKALDAAADRIQKHQTVKLDMDMLKKTLSAIKSDEIRPELLKIQNKAMQLLEQVVSDAQSSFSAENMLFSDETELPDTAIINTKPVLPAASASAQPSPTPTQTATAAAKPTVSSPLITAAVQAKPSPAAQDKTPKVLVIEDDEISLHLTKVLLGNYKLEFDSADTGRSAFACLSNREYDLILMDINLPDTNGLYILDQIRTTANLNKQTPIIMLTGNKNKNTVRQAIEAGAKGYIIKPLHQTSVIKLFEKYQLPLLQKA</sequence>
<dbReference type="RefSeq" id="WP_011496774.1">
    <property type="nucleotide sequence ID" value="NC_007954.1"/>
</dbReference>
<evidence type="ECO:0000256" key="2">
    <source>
        <dbReference type="SAM" id="MobiDB-lite"/>
    </source>
</evidence>
<dbReference type="PANTHER" id="PTHR43228">
    <property type="entry name" value="TWO-COMPONENT RESPONSE REGULATOR"/>
    <property type="match status" value="1"/>
</dbReference>
<dbReference type="GO" id="GO:0000160">
    <property type="term" value="P:phosphorelay signal transduction system"/>
    <property type="evidence" value="ECO:0007669"/>
    <property type="project" value="InterPro"/>
</dbReference>
<dbReference type="KEGG" id="sdn:Sden_2343"/>
<dbReference type="InterPro" id="IPR052048">
    <property type="entry name" value="ST_Response_Regulator"/>
</dbReference>
<proteinExistence type="predicted"/>
<dbReference type="Pfam" id="PF00072">
    <property type="entry name" value="Response_reg"/>
    <property type="match status" value="1"/>
</dbReference>
<dbReference type="HOGENOM" id="CLU_622392_0_0_6"/>
<feature type="modified residue" description="4-aspartylphosphate" evidence="1">
    <location>
        <position position="365"/>
    </location>
</feature>
<dbReference type="InterPro" id="IPR011006">
    <property type="entry name" value="CheY-like_superfamily"/>
</dbReference>
<keyword evidence="5" id="KW-1185">Reference proteome</keyword>
<dbReference type="Gene3D" id="3.40.50.2300">
    <property type="match status" value="1"/>
</dbReference>
<reference evidence="4 5" key="1">
    <citation type="submission" date="2006-03" db="EMBL/GenBank/DDBJ databases">
        <title>Complete sequence of Shewanella denitrificans OS217.</title>
        <authorList>
            <consortium name="US DOE Joint Genome Institute"/>
            <person name="Copeland A."/>
            <person name="Lucas S."/>
            <person name="Lapidus A."/>
            <person name="Barry K."/>
            <person name="Detter J.C."/>
            <person name="Glavina del Rio T."/>
            <person name="Hammon N."/>
            <person name="Israni S."/>
            <person name="Dalin E."/>
            <person name="Tice H."/>
            <person name="Pitluck S."/>
            <person name="Brettin T."/>
            <person name="Bruce D."/>
            <person name="Han C."/>
            <person name="Tapia R."/>
            <person name="Gilna P."/>
            <person name="Kiss H."/>
            <person name="Schmutz J."/>
            <person name="Larimer F."/>
            <person name="Land M."/>
            <person name="Hauser L."/>
            <person name="Kyrpides N."/>
            <person name="Lykidis A."/>
            <person name="Richardson P."/>
        </authorList>
    </citation>
    <scope>NUCLEOTIDE SEQUENCE [LARGE SCALE GENOMIC DNA]</scope>
    <source>
        <strain evidence="5">OS217 / ATCC BAA-1090 / DSM 15013</strain>
    </source>
</reference>
<dbReference type="STRING" id="318161.Sden_2343"/>
<dbReference type="PROSITE" id="PS50110">
    <property type="entry name" value="RESPONSE_REGULATORY"/>
    <property type="match status" value="1"/>
</dbReference>
<evidence type="ECO:0000313" key="4">
    <source>
        <dbReference type="EMBL" id="ABE55623.1"/>
    </source>
</evidence>
<dbReference type="EMBL" id="CP000302">
    <property type="protein sequence ID" value="ABE55623.1"/>
    <property type="molecule type" value="Genomic_DNA"/>
</dbReference>
<dbReference type="AlphaFoldDB" id="Q12LQ3"/>
<feature type="region of interest" description="Disordered" evidence="2">
    <location>
        <begin position="270"/>
        <end position="290"/>
    </location>
</feature>
<gene>
    <name evidence="4" type="ordered locus">Sden_2343</name>
</gene>
<dbReference type="SMART" id="SM00448">
    <property type="entry name" value="REC"/>
    <property type="match status" value="1"/>
</dbReference>
<accession>Q12LQ3</accession>
<protein>
    <submittedName>
        <fullName evidence="4">Response regulator receiver</fullName>
    </submittedName>
</protein>
<name>Q12LQ3_SHEDO</name>
<organism evidence="4 5">
    <name type="scientific">Shewanella denitrificans (strain OS217 / ATCC BAA-1090 / DSM 15013)</name>
    <dbReference type="NCBI Taxonomy" id="318161"/>
    <lineage>
        <taxon>Bacteria</taxon>
        <taxon>Pseudomonadati</taxon>
        <taxon>Pseudomonadota</taxon>
        <taxon>Gammaproteobacteria</taxon>
        <taxon>Alteromonadales</taxon>
        <taxon>Shewanellaceae</taxon>
        <taxon>Shewanella</taxon>
    </lineage>
</organism>
<feature type="domain" description="Response regulatory" evidence="3">
    <location>
        <begin position="316"/>
        <end position="433"/>
    </location>
</feature>
<evidence type="ECO:0000259" key="3">
    <source>
        <dbReference type="PROSITE" id="PS50110"/>
    </source>
</evidence>